<gene>
    <name evidence="2" type="ORF">FA09DRAFT_286628</name>
</gene>
<dbReference type="InterPro" id="IPR051044">
    <property type="entry name" value="MAG_DAG_Lipase"/>
</dbReference>
<reference evidence="2 3" key="1">
    <citation type="journal article" date="2018" name="Mol. Biol. Evol.">
        <title>Broad Genomic Sampling Reveals a Smut Pathogenic Ancestry of the Fungal Clade Ustilaginomycotina.</title>
        <authorList>
            <person name="Kijpornyongpan T."/>
            <person name="Mondo S.J."/>
            <person name="Barry K."/>
            <person name="Sandor L."/>
            <person name="Lee J."/>
            <person name="Lipzen A."/>
            <person name="Pangilinan J."/>
            <person name="LaButti K."/>
            <person name="Hainaut M."/>
            <person name="Henrissat B."/>
            <person name="Grigoriev I.V."/>
            <person name="Spatafora J.W."/>
            <person name="Aime M.C."/>
        </authorList>
    </citation>
    <scope>NUCLEOTIDE SEQUENCE [LARGE SCALE GENOMIC DNA]</scope>
    <source>
        <strain evidence="2 3">MCA 4186</strain>
    </source>
</reference>
<sequence>MSFFSGVSRAMWEVVGEPALTRLGLYEPEDRTYGRAEIPFSPMEKRLHANPDVTVWFGKAMHPNGLDWSWYQVWEDRAAIKRTGRVADMIFVHGTGVHSGTLASHSRRYLDAGFRLIVPDLVSHGYSTGLHVYQRHLSAYTEGLHAVLHDVARRDDDSENDGKPRRKAERRTTFMLGLSFGGLVAHMYALHYPHSLREEEQGDDEVPIDGIIGVGPIIEYARSNIKIPWLLQQAIWYGDTYCGLGRVEVIVPHKKCLDKDPKVYKTLVTEDKRSHQGAFRVGHLLCIHFAAEEIQKRAHEIRHPTFVQQGGQDRVACHGAAINFIRDISSTDKRMAIYPVCQHVIYRKAKTEEEDLAGRVACVEDNVEWMCER</sequence>
<organism evidence="2 3">
    <name type="scientific">Tilletiopsis washingtonensis</name>
    <dbReference type="NCBI Taxonomy" id="58919"/>
    <lineage>
        <taxon>Eukaryota</taxon>
        <taxon>Fungi</taxon>
        <taxon>Dikarya</taxon>
        <taxon>Basidiomycota</taxon>
        <taxon>Ustilaginomycotina</taxon>
        <taxon>Exobasidiomycetes</taxon>
        <taxon>Entylomatales</taxon>
        <taxon>Entylomatales incertae sedis</taxon>
        <taxon>Tilletiopsis</taxon>
    </lineage>
</organism>
<dbReference type="GO" id="GO:0016787">
    <property type="term" value="F:hydrolase activity"/>
    <property type="evidence" value="ECO:0007669"/>
    <property type="project" value="UniProtKB-KW"/>
</dbReference>
<dbReference type="OrthoDB" id="10249433at2759"/>
<feature type="non-terminal residue" evidence="2">
    <location>
        <position position="373"/>
    </location>
</feature>
<dbReference type="AlphaFoldDB" id="A0A316Z917"/>
<dbReference type="SUPFAM" id="SSF53474">
    <property type="entry name" value="alpha/beta-Hydrolases"/>
    <property type="match status" value="1"/>
</dbReference>
<keyword evidence="2" id="KW-0378">Hydrolase</keyword>
<dbReference type="STRING" id="58919.A0A316Z917"/>
<protein>
    <submittedName>
        <fullName evidence="2">Alpha/beta-hydrolase</fullName>
    </submittedName>
</protein>
<evidence type="ECO:0000259" key="1">
    <source>
        <dbReference type="Pfam" id="PF12146"/>
    </source>
</evidence>
<dbReference type="Proteomes" id="UP000245946">
    <property type="component" value="Unassembled WGS sequence"/>
</dbReference>
<keyword evidence="3" id="KW-1185">Reference proteome</keyword>
<dbReference type="InterPro" id="IPR029058">
    <property type="entry name" value="AB_hydrolase_fold"/>
</dbReference>
<evidence type="ECO:0000313" key="3">
    <source>
        <dbReference type="Proteomes" id="UP000245946"/>
    </source>
</evidence>
<name>A0A316Z917_9BASI</name>
<proteinExistence type="predicted"/>
<dbReference type="Pfam" id="PF12146">
    <property type="entry name" value="Hydrolase_4"/>
    <property type="match status" value="1"/>
</dbReference>
<dbReference type="EMBL" id="KZ819292">
    <property type="protein sequence ID" value="PWN98277.1"/>
    <property type="molecule type" value="Genomic_DNA"/>
</dbReference>
<dbReference type="RefSeq" id="XP_025598556.1">
    <property type="nucleotide sequence ID" value="XM_025739908.1"/>
</dbReference>
<dbReference type="GeneID" id="37267454"/>
<dbReference type="Gene3D" id="3.40.50.1820">
    <property type="entry name" value="alpha/beta hydrolase"/>
    <property type="match status" value="1"/>
</dbReference>
<accession>A0A316Z917</accession>
<evidence type="ECO:0000313" key="2">
    <source>
        <dbReference type="EMBL" id="PWN98277.1"/>
    </source>
</evidence>
<dbReference type="InterPro" id="IPR022742">
    <property type="entry name" value="Hydrolase_4"/>
</dbReference>
<feature type="domain" description="Serine aminopeptidase S33" evidence="1">
    <location>
        <begin position="89"/>
        <end position="345"/>
    </location>
</feature>
<dbReference type="PANTHER" id="PTHR11614">
    <property type="entry name" value="PHOSPHOLIPASE-RELATED"/>
    <property type="match status" value="1"/>
</dbReference>